<dbReference type="Gene3D" id="3.90.1150.10">
    <property type="entry name" value="Aspartate Aminotransferase, domain 1"/>
    <property type="match status" value="1"/>
</dbReference>
<dbReference type="PANTHER" id="PTHR42790:SF19">
    <property type="entry name" value="KYNURENINE_ALPHA-AMINOADIPATE AMINOTRANSFERASE, MITOCHONDRIAL"/>
    <property type="match status" value="1"/>
</dbReference>
<feature type="domain" description="Aminotransferase class I/classII large" evidence="5">
    <location>
        <begin position="63"/>
        <end position="395"/>
    </location>
</feature>
<keyword evidence="4" id="KW-0663">Pyridoxal phosphate</keyword>
<dbReference type="RefSeq" id="WP_380073046.1">
    <property type="nucleotide sequence ID" value="NZ_JBHRTO010000001.1"/>
</dbReference>
<comment type="cofactor">
    <cofactor evidence="1">
        <name>pyridoxal 5'-phosphate</name>
        <dbReference type="ChEBI" id="CHEBI:597326"/>
    </cofactor>
</comment>
<reference evidence="7" key="1">
    <citation type="journal article" date="2019" name="Int. J. Syst. Evol. Microbiol.">
        <title>The Global Catalogue of Microorganisms (GCM) 10K type strain sequencing project: providing services to taxonomists for standard genome sequencing and annotation.</title>
        <authorList>
            <consortium name="The Broad Institute Genomics Platform"/>
            <consortium name="The Broad Institute Genome Sequencing Center for Infectious Disease"/>
            <person name="Wu L."/>
            <person name="Ma J."/>
        </authorList>
    </citation>
    <scope>NUCLEOTIDE SEQUENCE [LARGE SCALE GENOMIC DNA]</scope>
    <source>
        <strain evidence="7">KCTC 52039</strain>
    </source>
</reference>
<dbReference type="PANTHER" id="PTHR42790">
    <property type="entry name" value="AMINOTRANSFERASE"/>
    <property type="match status" value="1"/>
</dbReference>
<dbReference type="Proteomes" id="UP001595547">
    <property type="component" value="Unassembled WGS sequence"/>
</dbReference>
<protein>
    <submittedName>
        <fullName evidence="6">PLP-dependent aminotransferase family protein</fullName>
    </submittedName>
</protein>
<keyword evidence="2 6" id="KW-0032">Aminotransferase</keyword>
<dbReference type="Pfam" id="PF00155">
    <property type="entry name" value="Aminotran_1_2"/>
    <property type="match status" value="1"/>
</dbReference>
<evidence type="ECO:0000256" key="4">
    <source>
        <dbReference type="ARBA" id="ARBA00022898"/>
    </source>
</evidence>
<sequence>MQWNNVLATRNSRMKASEIRELLKLLDQPDIISFAGGIPDPALFPTEAFRDAFSAALTGPKAGAALQYSVSEGYKPLRDWIVAEMAKIGIPCTADNILITSGSQQALDYLAKLMISPNDTVLVGWPTYLGALGAFNAYEPTYDRLDPNTNRPAADFAAHAKAAGGRVKFAYLSVDFANPTGETIARSAREAVIDLADQMDIAVVEDAAYQTLRYDGDAIPPILALEIARKGSIENCRTLYCGSFSKSLAPGLRVGWVCGAAEVISRLVLMKQAADLHSATTNQIVTHHVASTQFDAHVAKLRSTYQARRDHLLAALAREMPEGVTWTRPEGGMFIWLTLPEAMDGADLLAQSIKTERVAFVPGRAFFADGSNGNTIRLSFSCADEAAIDEGMKRLGRLIRAQG</sequence>
<proteinExistence type="predicted"/>
<organism evidence="6 7">
    <name type="scientific">Cypionkella sinensis</name>
    <dbReference type="NCBI Taxonomy" id="1756043"/>
    <lineage>
        <taxon>Bacteria</taxon>
        <taxon>Pseudomonadati</taxon>
        <taxon>Pseudomonadota</taxon>
        <taxon>Alphaproteobacteria</taxon>
        <taxon>Rhodobacterales</taxon>
        <taxon>Paracoccaceae</taxon>
        <taxon>Cypionkella</taxon>
    </lineage>
</organism>
<evidence type="ECO:0000256" key="3">
    <source>
        <dbReference type="ARBA" id="ARBA00022679"/>
    </source>
</evidence>
<evidence type="ECO:0000256" key="1">
    <source>
        <dbReference type="ARBA" id="ARBA00001933"/>
    </source>
</evidence>
<dbReference type="InterPro" id="IPR015424">
    <property type="entry name" value="PyrdxlP-dep_Trfase"/>
</dbReference>
<dbReference type="SUPFAM" id="SSF53383">
    <property type="entry name" value="PLP-dependent transferases"/>
    <property type="match status" value="1"/>
</dbReference>
<name>A0ABV7IY52_9RHOB</name>
<evidence type="ECO:0000256" key="2">
    <source>
        <dbReference type="ARBA" id="ARBA00022576"/>
    </source>
</evidence>
<dbReference type="CDD" id="cd00609">
    <property type="entry name" value="AAT_like"/>
    <property type="match status" value="1"/>
</dbReference>
<gene>
    <name evidence="6" type="ORF">ACFOGH_10630</name>
</gene>
<keyword evidence="7" id="KW-1185">Reference proteome</keyword>
<dbReference type="Gene3D" id="3.40.640.10">
    <property type="entry name" value="Type I PLP-dependent aspartate aminotransferase-like (Major domain)"/>
    <property type="match status" value="1"/>
</dbReference>
<dbReference type="InterPro" id="IPR004839">
    <property type="entry name" value="Aminotransferase_I/II_large"/>
</dbReference>
<comment type="caution">
    <text evidence="6">The sequence shown here is derived from an EMBL/GenBank/DDBJ whole genome shotgun (WGS) entry which is preliminary data.</text>
</comment>
<evidence type="ECO:0000259" key="5">
    <source>
        <dbReference type="Pfam" id="PF00155"/>
    </source>
</evidence>
<dbReference type="GO" id="GO:0008483">
    <property type="term" value="F:transaminase activity"/>
    <property type="evidence" value="ECO:0007669"/>
    <property type="project" value="UniProtKB-KW"/>
</dbReference>
<dbReference type="InterPro" id="IPR015421">
    <property type="entry name" value="PyrdxlP-dep_Trfase_major"/>
</dbReference>
<dbReference type="InterPro" id="IPR050859">
    <property type="entry name" value="Class-I_PLP-dep_aminotransf"/>
</dbReference>
<dbReference type="EMBL" id="JBHRTO010000001">
    <property type="protein sequence ID" value="MFC3181444.1"/>
    <property type="molecule type" value="Genomic_DNA"/>
</dbReference>
<dbReference type="InterPro" id="IPR015422">
    <property type="entry name" value="PyrdxlP-dep_Trfase_small"/>
</dbReference>
<evidence type="ECO:0000313" key="7">
    <source>
        <dbReference type="Proteomes" id="UP001595547"/>
    </source>
</evidence>
<evidence type="ECO:0000313" key="6">
    <source>
        <dbReference type="EMBL" id="MFC3181444.1"/>
    </source>
</evidence>
<keyword evidence="3" id="KW-0808">Transferase</keyword>
<accession>A0ABV7IY52</accession>